<accession>A0A9P5T6J7</accession>
<name>A0A9P5T6J7_9AGAM</name>
<evidence type="ECO:0000313" key="2">
    <source>
        <dbReference type="EMBL" id="KAF8476605.1"/>
    </source>
</evidence>
<sequence length="506" mass="56182">MRSHLKNPWQTFESTRLVGSTSQKIIVNEDCESILITFKKTIKRHIKGVCKAYVRHACRGFVQGVHIEACTQHKVSASAYPCRRGVSRGRVGVGVGVGVAASCVRIEGEGVEAHRVGIEGEASSTPHLSSSLGDVIVVERYAKNVDSHLKREARRGRGCARREATEAFCVRVRVEGEVWARSKRVAELRLIFRTAVFLYPSGPEPLFGHRGVGQNGNSVGCLTLAQRGEKNHGQWYFRSDRKRETKDEDDAHKIRCRRHYLSVSQSQHYMKQGGRASASVPSRIDKPVEAAKNGVGETLFLPCDPMGFAERPRPKFGARYEVSKLVRRLSSRIKMTHPNAPSSSSSSNFQSVLNAALDAYEKKTRSKLLTHPLAARLQSCDSPTAILSVLEDIIQQFDRRRSSDERLTNWLNPTINVLYSFSSTLGQGVGLAFSPANAIFSGIGVLLLAAKDVDASQDVLIDIFVRIEGFFKRLETYTEVQPTAAMTEVIVKITTERSNKVDRRNS</sequence>
<organism evidence="2 3">
    <name type="scientific">Russula ochroleuca</name>
    <dbReference type="NCBI Taxonomy" id="152965"/>
    <lineage>
        <taxon>Eukaryota</taxon>
        <taxon>Fungi</taxon>
        <taxon>Dikarya</taxon>
        <taxon>Basidiomycota</taxon>
        <taxon>Agaricomycotina</taxon>
        <taxon>Agaricomycetes</taxon>
        <taxon>Russulales</taxon>
        <taxon>Russulaceae</taxon>
        <taxon>Russula</taxon>
    </lineage>
</organism>
<gene>
    <name evidence="2" type="ORF">DFH94DRAFT_683568</name>
</gene>
<comment type="caution">
    <text evidence="2">The sequence shown here is derived from an EMBL/GenBank/DDBJ whole genome shotgun (WGS) entry which is preliminary data.</text>
</comment>
<dbReference type="AlphaFoldDB" id="A0A9P5T6J7"/>
<keyword evidence="3" id="KW-1185">Reference proteome</keyword>
<reference evidence="2" key="2">
    <citation type="journal article" date="2020" name="Nat. Commun.">
        <title>Large-scale genome sequencing of mycorrhizal fungi provides insights into the early evolution of symbiotic traits.</title>
        <authorList>
            <person name="Miyauchi S."/>
            <person name="Kiss E."/>
            <person name="Kuo A."/>
            <person name="Drula E."/>
            <person name="Kohler A."/>
            <person name="Sanchez-Garcia M."/>
            <person name="Morin E."/>
            <person name="Andreopoulos B."/>
            <person name="Barry K.W."/>
            <person name="Bonito G."/>
            <person name="Buee M."/>
            <person name="Carver A."/>
            <person name="Chen C."/>
            <person name="Cichocki N."/>
            <person name="Clum A."/>
            <person name="Culley D."/>
            <person name="Crous P.W."/>
            <person name="Fauchery L."/>
            <person name="Girlanda M."/>
            <person name="Hayes R.D."/>
            <person name="Keri Z."/>
            <person name="LaButti K."/>
            <person name="Lipzen A."/>
            <person name="Lombard V."/>
            <person name="Magnuson J."/>
            <person name="Maillard F."/>
            <person name="Murat C."/>
            <person name="Nolan M."/>
            <person name="Ohm R.A."/>
            <person name="Pangilinan J."/>
            <person name="Pereira M.F."/>
            <person name="Perotto S."/>
            <person name="Peter M."/>
            <person name="Pfister S."/>
            <person name="Riley R."/>
            <person name="Sitrit Y."/>
            <person name="Stielow J.B."/>
            <person name="Szollosi G."/>
            <person name="Zifcakova L."/>
            <person name="Stursova M."/>
            <person name="Spatafora J.W."/>
            <person name="Tedersoo L."/>
            <person name="Vaario L.M."/>
            <person name="Yamada A."/>
            <person name="Yan M."/>
            <person name="Wang P."/>
            <person name="Xu J."/>
            <person name="Bruns T."/>
            <person name="Baldrian P."/>
            <person name="Vilgalys R."/>
            <person name="Dunand C."/>
            <person name="Henrissat B."/>
            <person name="Grigoriev I.V."/>
            <person name="Hibbett D."/>
            <person name="Nagy L.G."/>
            <person name="Martin F.M."/>
        </authorList>
    </citation>
    <scope>NUCLEOTIDE SEQUENCE</scope>
    <source>
        <strain evidence="2">Prilba</strain>
    </source>
</reference>
<dbReference type="EMBL" id="WHVB01000014">
    <property type="protein sequence ID" value="KAF8476605.1"/>
    <property type="molecule type" value="Genomic_DNA"/>
</dbReference>
<dbReference type="Proteomes" id="UP000759537">
    <property type="component" value="Unassembled WGS sequence"/>
</dbReference>
<feature type="domain" description="Fungal STAND N-terminal Goodbye" evidence="1">
    <location>
        <begin position="354"/>
        <end position="477"/>
    </location>
</feature>
<protein>
    <recommendedName>
        <fullName evidence="1">Fungal STAND N-terminal Goodbye domain-containing protein</fullName>
    </recommendedName>
</protein>
<evidence type="ECO:0000259" key="1">
    <source>
        <dbReference type="Pfam" id="PF17109"/>
    </source>
</evidence>
<reference evidence="2" key="1">
    <citation type="submission" date="2019-10" db="EMBL/GenBank/DDBJ databases">
        <authorList>
            <consortium name="DOE Joint Genome Institute"/>
            <person name="Kuo A."/>
            <person name="Miyauchi S."/>
            <person name="Kiss E."/>
            <person name="Drula E."/>
            <person name="Kohler A."/>
            <person name="Sanchez-Garcia M."/>
            <person name="Andreopoulos B."/>
            <person name="Barry K.W."/>
            <person name="Bonito G."/>
            <person name="Buee M."/>
            <person name="Carver A."/>
            <person name="Chen C."/>
            <person name="Cichocki N."/>
            <person name="Clum A."/>
            <person name="Culley D."/>
            <person name="Crous P.W."/>
            <person name="Fauchery L."/>
            <person name="Girlanda M."/>
            <person name="Hayes R."/>
            <person name="Keri Z."/>
            <person name="LaButti K."/>
            <person name="Lipzen A."/>
            <person name="Lombard V."/>
            <person name="Magnuson J."/>
            <person name="Maillard F."/>
            <person name="Morin E."/>
            <person name="Murat C."/>
            <person name="Nolan M."/>
            <person name="Ohm R."/>
            <person name="Pangilinan J."/>
            <person name="Pereira M."/>
            <person name="Perotto S."/>
            <person name="Peter M."/>
            <person name="Riley R."/>
            <person name="Sitrit Y."/>
            <person name="Stielow B."/>
            <person name="Szollosi G."/>
            <person name="Zifcakova L."/>
            <person name="Stursova M."/>
            <person name="Spatafora J.W."/>
            <person name="Tedersoo L."/>
            <person name="Vaario L.-M."/>
            <person name="Yamada A."/>
            <person name="Yan M."/>
            <person name="Wang P."/>
            <person name="Xu J."/>
            <person name="Bruns T."/>
            <person name="Baldrian P."/>
            <person name="Vilgalys R."/>
            <person name="Henrissat B."/>
            <person name="Grigoriev I.V."/>
            <person name="Hibbett D."/>
            <person name="Nagy L.G."/>
            <person name="Martin F.M."/>
        </authorList>
    </citation>
    <scope>NUCLEOTIDE SEQUENCE</scope>
    <source>
        <strain evidence="2">Prilba</strain>
    </source>
</reference>
<evidence type="ECO:0000313" key="3">
    <source>
        <dbReference type="Proteomes" id="UP000759537"/>
    </source>
</evidence>
<dbReference type="InterPro" id="IPR031350">
    <property type="entry name" value="Goodbye_dom"/>
</dbReference>
<proteinExistence type="predicted"/>
<dbReference type="OrthoDB" id="448455at2759"/>
<dbReference type="Pfam" id="PF17109">
    <property type="entry name" value="Goodbye"/>
    <property type="match status" value="1"/>
</dbReference>